<keyword evidence="2" id="KW-1185">Reference proteome</keyword>
<protein>
    <recommendedName>
        <fullName evidence="3">Lipoprotein</fullName>
    </recommendedName>
</protein>
<evidence type="ECO:0000313" key="1">
    <source>
        <dbReference type="EMBL" id="REG27335.1"/>
    </source>
</evidence>
<proteinExistence type="predicted"/>
<organism evidence="1 2">
    <name type="scientific">Archangium gephyra</name>
    <dbReference type="NCBI Taxonomy" id="48"/>
    <lineage>
        <taxon>Bacteria</taxon>
        <taxon>Pseudomonadati</taxon>
        <taxon>Myxococcota</taxon>
        <taxon>Myxococcia</taxon>
        <taxon>Myxococcales</taxon>
        <taxon>Cystobacterineae</taxon>
        <taxon>Archangiaceae</taxon>
        <taxon>Archangium</taxon>
    </lineage>
</organism>
<dbReference type="EMBL" id="QUMU01000010">
    <property type="protein sequence ID" value="REG27335.1"/>
    <property type="molecule type" value="Genomic_DNA"/>
</dbReference>
<evidence type="ECO:0000313" key="2">
    <source>
        <dbReference type="Proteomes" id="UP000256345"/>
    </source>
</evidence>
<gene>
    <name evidence="1" type="ORF">ATI61_110342</name>
</gene>
<evidence type="ECO:0008006" key="3">
    <source>
        <dbReference type="Google" id="ProtNLM"/>
    </source>
</evidence>
<sequence>MARPPTVAPELMPPPPAEKAWLLLQLYELPTPSGQGTSLQIRLTSVRNYSCLGYEIPSRLSMAAGELRIDVGKVRFRPGPCPAAIGPASGLIVLPETARGTFTLRLRHGGQEDQYRLVVEQDRLELAPLRARFSATLSPLVLLRAPEGTLQLQCIFKDWENRCREHAAAGGPTCAMFFADPEIARLEPVELKQGAYSLGIFSYPQGCFVRSPGGVEALVRHISEHYRDPSTCLYIALHTWTGGGFSNL</sequence>
<comment type="caution">
    <text evidence="1">The sequence shown here is derived from an EMBL/GenBank/DDBJ whole genome shotgun (WGS) entry which is preliminary data.</text>
</comment>
<accession>A0ABX9JUQ6</accession>
<name>A0ABX9JUQ6_9BACT</name>
<dbReference type="Proteomes" id="UP000256345">
    <property type="component" value="Unassembled WGS sequence"/>
</dbReference>
<reference evidence="1 2" key="1">
    <citation type="submission" date="2018-08" db="EMBL/GenBank/DDBJ databases">
        <title>Genomic Encyclopedia of Archaeal and Bacterial Type Strains, Phase II (KMG-II): from individual species to whole genera.</title>
        <authorList>
            <person name="Goeker M."/>
        </authorList>
    </citation>
    <scope>NUCLEOTIDE SEQUENCE [LARGE SCALE GENOMIC DNA]</scope>
    <source>
        <strain evidence="1 2">DSM 2261</strain>
    </source>
</reference>